<feature type="region of interest" description="Disordered" evidence="1">
    <location>
        <begin position="499"/>
        <end position="549"/>
    </location>
</feature>
<dbReference type="EMBL" id="NBCO01000003">
    <property type="protein sequence ID" value="ORC92433.1"/>
    <property type="molecule type" value="Genomic_DNA"/>
</dbReference>
<feature type="compositionally biased region" description="Polar residues" evidence="1">
    <location>
        <begin position="377"/>
        <end position="391"/>
    </location>
</feature>
<gene>
    <name evidence="2" type="ORF">TM35_000031860</name>
</gene>
<reference evidence="2 3" key="1">
    <citation type="submission" date="2017-03" db="EMBL/GenBank/DDBJ databases">
        <title>An alternative strategy for trypanosome survival in the mammalian bloodstream revealed through genome and transcriptome analysis of the ubiquitous bovine parasite Trypanosoma (Megatrypanum) theileri.</title>
        <authorList>
            <person name="Kelly S."/>
            <person name="Ivens A."/>
            <person name="Mott A."/>
            <person name="O'Neill E."/>
            <person name="Emms D."/>
            <person name="Macleod O."/>
            <person name="Voorheis P."/>
            <person name="Matthews J."/>
            <person name="Matthews K."/>
            <person name="Carrington M."/>
        </authorList>
    </citation>
    <scope>NUCLEOTIDE SEQUENCE [LARGE SCALE GENOMIC DNA]</scope>
    <source>
        <strain evidence="2">Edinburgh</strain>
    </source>
</reference>
<dbReference type="OrthoDB" id="273690at2759"/>
<feature type="region of interest" description="Disordered" evidence="1">
    <location>
        <begin position="369"/>
        <end position="398"/>
    </location>
</feature>
<organism evidence="2 3">
    <name type="scientific">Trypanosoma theileri</name>
    <dbReference type="NCBI Taxonomy" id="67003"/>
    <lineage>
        <taxon>Eukaryota</taxon>
        <taxon>Discoba</taxon>
        <taxon>Euglenozoa</taxon>
        <taxon>Kinetoplastea</taxon>
        <taxon>Metakinetoplastina</taxon>
        <taxon>Trypanosomatida</taxon>
        <taxon>Trypanosomatidae</taxon>
        <taxon>Trypanosoma</taxon>
    </lineage>
</organism>
<evidence type="ECO:0000256" key="1">
    <source>
        <dbReference type="SAM" id="MobiDB-lite"/>
    </source>
</evidence>
<feature type="compositionally biased region" description="Low complexity" evidence="1">
    <location>
        <begin position="302"/>
        <end position="318"/>
    </location>
</feature>
<comment type="caution">
    <text evidence="2">The sequence shown here is derived from an EMBL/GenBank/DDBJ whole genome shotgun (WGS) entry which is preliminary data.</text>
</comment>
<feature type="compositionally biased region" description="Polar residues" evidence="1">
    <location>
        <begin position="766"/>
        <end position="803"/>
    </location>
</feature>
<keyword evidence="3" id="KW-1185">Reference proteome</keyword>
<dbReference type="RefSeq" id="XP_028886499.1">
    <property type="nucleotide sequence ID" value="XM_029021953.1"/>
</dbReference>
<feature type="non-terminal residue" evidence="2">
    <location>
        <position position="826"/>
    </location>
</feature>
<dbReference type="GeneID" id="39981733"/>
<accession>A0A1X0P722</accession>
<feature type="region of interest" description="Disordered" evidence="1">
    <location>
        <begin position="302"/>
        <end position="321"/>
    </location>
</feature>
<proteinExistence type="predicted"/>
<evidence type="ECO:0000313" key="3">
    <source>
        <dbReference type="Proteomes" id="UP000192257"/>
    </source>
</evidence>
<dbReference type="PANTHER" id="PTHR39670">
    <property type="entry name" value="C2 DOMAIN-CONTAINING PROTEIN-RELATED"/>
    <property type="match status" value="1"/>
</dbReference>
<name>A0A1X0P722_9TRYP</name>
<protein>
    <submittedName>
        <fullName evidence="2">Uncharacterized protein</fullName>
    </submittedName>
</protein>
<dbReference type="PANTHER" id="PTHR39670:SF2">
    <property type="entry name" value="PARAFLAGELLAR ROD PROTEIN"/>
    <property type="match status" value="1"/>
</dbReference>
<sequence length="826" mass="91035">MIFLEPEVDYFRIRLHQLALPHELCRSTSVKRSSCSVEETTTTKTKTTKIEGEEETVSLEEKAEALHRALLTALYQRFPYESPDTLENVYILSVTHLASPPLAGMMLTSEELAALQTSETFLPPELRSRTFPSHLNAILSASAPTCKSSSEGTETVEGNEKNKVESNVHTRQFNDTYFILAPELTKEQQQLYQRTHGNVNGTWYKRKTSMETSPTKSTTAWNNKTSLTGEDNVKIAEGMKGFRVIDGNMIHYVTAGQTSRDDQVSRSLQFSVFKIPLSRFEPDEQQYYTNKREETRFWGSVLSSSSSSSKENNPTSSSEEYLNKTMRNMLAYEIPERYRTEDDASMAQFFSKCGSILRSYSTPMTGVKEEVKDQKETCSSTEKPILTPNSSEPRKSREGGGIFSAFGVRRLVYSFAPCDCYHLVTDDNNPLYYAKSSRAAYDARTVSITLVSDLTTSPWLSPTISLARCAGSATQMMTGSGGISTGGVNAAALEGLVSSNQPSRAASPDPIASLRRSSARDSGRSPSPQPLLPRKKKGPSGSRTSFENLTSKTDGFLRLTTSLSCNNISGNPKHRKESLLEKGLSLNEQQLPDETNNSHNNIGNKKERIQQNGIVDNLFRLLATSSVAQHQLRHGTIRPVVSIAVLDREEGPCGRSLLAKNDSDKINCHGLLDHTWYSIPVQRVPKIQDDVQWMPIIFGSTECVSDVGYRTAMQIGFFPKKQKVAESGPNSRWTTDGILPTLDGAKQSLNTASHQTKSALAPRDPNITNTKTSDAQYPMKTTPSSGTASTNTVQLQSDDQPASVTARRGGVAMSFGTGNEEKPASV</sequence>
<evidence type="ECO:0000313" key="2">
    <source>
        <dbReference type="EMBL" id="ORC92433.1"/>
    </source>
</evidence>
<dbReference type="AlphaFoldDB" id="A0A1X0P722"/>
<feature type="region of interest" description="Disordered" evidence="1">
    <location>
        <begin position="751"/>
        <end position="807"/>
    </location>
</feature>
<dbReference type="STRING" id="67003.A0A1X0P722"/>
<dbReference type="VEuPathDB" id="TriTrypDB:TM35_000031860"/>
<dbReference type="Proteomes" id="UP000192257">
    <property type="component" value="Unassembled WGS sequence"/>
</dbReference>